<dbReference type="Gene3D" id="1.10.287.1060">
    <property type="entry name" value="ESAT-6-like"/>
    <property type="match status" value="1"/>
</dbReference>
<sequence>MTSPIKIVDEQSTVALISAFKRAVDEVNTAHSSVSASQLSLAGGWKGAAAQQFDSGLGEWIAGLKKIGLALDKLDEGMVSFSQLTADTEDNAVASAAAGTVASWT</sequence>
<keyword evidence="2" id="KW-1185">Reference proteome</keyword>
<dbReference type="SUPFAM" id="SSF140453">
    <property type="entry name" value="EsxAB dimer-like"/>
    <property type="match status" value="1"/>
</dbReference>
<dbReference type="EMBL" id="OBDY01000036">
    <property type="protein sequence ID" value="SNY69827.1"/>
    <property type="molecule type" value="Genomic_DNA"/>
</dbReference>
<protein>
    <submittedName>
        <fullName evidence="1">WXG100 family type VII secretion target</fullName>
    </submittedName>
</protein>
<dbReference type="Pfam" id="PF06013">
    <property type="entry name" value="WXG100"/>
    <property type="match status" value="1"/>
</dbReference>
<dbReference type="AlphaFoldDB" id="A0A285KD17"/>
<dbReference type="InterPro" id="IPR010310">
    <property type="entry name" value="T7SS_ESAT-6-like"/>
</dbReference>
<evidence type="ECO:0000313" key="2">
    <source>
        <dbReference type="Proteomes" id="UP000219612"/>
    </source>
</evidence>
<gene>
    <name evidence="1" type="ORF">SAMN05421748_13620</name>
</gene>
<accession>A0A285KD17</accession>
<dbReference type="RefSeq" id="WP_179855626.1">
    <property type="nucleotide sequence ID" value="NZ_OBDY01000036.1"/>
</dbReference>
<dbReference type="Proteomes" id="UP000219612">
    <property type="component" value="Unassembled WGS sequence"/>
</dbReference>
<dbReference type="InterPro" id="IPR036689">
    <property type="entry name" value="ESAT-6-like_sf"/>
</dbReference>
<evidence type="ECO:0000313" key="1">
    <source>
        <dbReference type="EMBL" id="SNY69827.1"/>
    </source>
</evidence>
<organism evidence="1 2">
    <name type="scientific">Paractinoplanes atraurantiacus</name>
    <dbReference type="NCBI Taxonomy" id="1036182"/>
    <lineage>
        <taxon>Bacteria</taxon>
        <taxon>Bacillati</taxon>
        <taxon>Actinomycetota</taxon>
        <taxon>Actinomycetes</taxon>
        <taxon>Micromonosporales</taxon>
        <taxon>Micromonosporaceae</taxon>
        <taxon>Paractinoplanes</taxon>
    </lineage>
</organism>
<name>A0A285KD17_9ACTN</name>
<reference evidence="1 2" key="1">
    <citation type="submission" date="2017-09" db="EMBL/GenBank/DDBJ databases">
        <authorList>
            <person name="Ehlers B."/>
            <person name="Leendertz F.H."/>
        </authorList>
    </citation>
    <scope>NUCLEOTIDE SEQUENCE [LARGE SCALE GENOMIC DNA]</scope>
    <source>
        <strain evidence="1 2">CGMCC 4.6857</strain>
    </source>
</reference>
<proteinExistence type="predicted"/>